<organism evidence="1 3">
    <name type="scientific">Burkholderia singularis</name>
    <dbReference type="NCBI Taxonomy" id="1503053"/>
    <lineage>
        <taxon>Bacteria</taxon>
        <taxon>Pseudomonadati</taxon>
        <taxon>Pseudomonadota</taxon>
        <taxon>Betaproteobacteria</taxon>
        <taxon>Burkholderiales</taxon>
        <taxon>Burkholderiaceae</taxon>
        <taxon>Burkholderia</taxon>
        <taxon>pseudomallei group</taxon>
    </lineage>
</organism>
<proteinExistence type="predicted"/>
<evidence type="ECO:0000313" key="3">
    <source>
        <dbReference type="Proteomes" id="UP000062788"/>
    </source>
</evidence>
<sequence length="80" mass="8634">MRHLDTRPRLADPDAFYEALIDMHRDLSDDESQRVNAKLILLLANQVGDLDVLREAMALARGGAHAVAASPLAGAGRATQ</sequence>
<dbReference type="OrthoDB" id="6460891at2"/>
<keyword evidence="3" id="KW-1185">Reference proteome</keyword>
<dbReference type="AlphaFoldDB" id="A0A118DM38"/>
<evidence type="ECO:0000313" key="4">
    <source>
        <dbReference type="Proteomes" id="UP000198460"/>
    </source>
</evidence>
<reference evidence="1 3" key="1">
    <citation type="submission" date="2015-11" db="EMBL/GenBank/DDBJ databases">
        <title>Expanding the genomic diversity of Burkholderia species for the development of highly accurate diagnostics.</title>
        <authorList>
            <person name="Sahl J."/>
            <person name="Keim P."/>
            <person name="Wagner D."/>
        </authorList>
    </citation>
    <scope>NUCLEOTIDE SEQUENCE [LARGE SCALE GENOMIC DNA]</scope>
    <source>
        <strain evidence="1 3">TSV85</strain>
    </source>
</reference>
<evidence type="ECO:0000313" key="2">
    <source>
        <dbReference type="EMBL" id="SMG01374.1"/>
    </source>
</evidence>
<evidence type="ECO:0000313" key="1">
    <source>
        <dbReference type="EMBL" id="KVE24414.1"/>
    </source>
</evidence>
<dbReference type="RefSeq" id="WP_059520098.1">
    <property type="nucleotide sequence ID" value="NZ_CP013448.1"/>
</dbReference>
<dbReference type="Proteomes" id="UP000062788">
    <property type="component" value="Unassembled WGS sequence"/>
</dbReference>
<dbReference type="Pfam" id="PF10932">
    <property type="entry name" value="DUF2783"/>
    <property type="match status" value="1"/>
</dbReference>
<protein>
    <recommendedName>
        <fullName evidence="5">DUF2783 domain-containing protein</fullName>
    </recommendedName>
</protein>
<dbReference type="Proteomes" id="UP000198460">
    <property type="component" value="Unassembled WGS sequence"/>
</dbReference>
<dbReference type="EMBL" id="FXAN01000072">
    <property type="protein sequence ID" value="SMG01374.1"/>
    <property type="molecule type" value="Genomic_DNA"/>
</dbReference>
<accession>A0A118DM38</accession>
<gene>
    <name evidence="2" type="ORF">BSIN_0590</name>
    <name evidence="1" type="ORF">WS67_02010</name>
</gene>
<reference evidence="2 4" key="2">
    <citation type="submission" date="2017-04" db="EMBL/GenBank/DDBJ databases">
        <authorList>
            <person name="Afonso C.L."/>
            <person name="Miller P.J."/>
            <person name="Scott M.A."/>
            <person name="Spackman E."/>
            <person name="Goraichik I."/>
            <person name="Dimitrov K.M."/>
            <person name="Suarez D.L."/>
            <person name="Swayne D.E."/>
        </authorList>
    </citation>
    <scope>NUCLEOTIDE SEQUENCE [LARGE SCALE GENOMIC DNA]</scope>
    <source>
        <strain evidence="2">LMG 28154</strain>
    </source>
</reference>
<dbReference type="EMBL" id="LOWA01000055">
    <property type="protein sequence ID" value="KVE24414.1"/>
    <property type="molecule type" value="Genomic_DNA"/>
</dbReference>
<dbReference type="InterPro" id="IPR021233">
    <property type="entry name" value="DUF2783"/>
</dbReference>
<name>A0A118DM38_9BURK</name>
<evidence type="ECO:0008006" key="5">
    <source>
        <dbReference type="Google" id="ProtNLM"/>
    </source>
</evidence>